<dbReference type="SUPFAM" id="SSF53335">
    <property type="entry name" value="S-adenosyl-L-methionine-dependent methyltransferases"/>
    <property type="match status" value="1"/>
</dbReference>
<dbReference type="GO" id="GO:0032259">
    <property type="term" value="P:methylation"/>
    <property type="evidence" value="ECO:0007669"/>
    <property type="project" value="UniProtKB-KW"/>
</dbReference>
<feature type="binding site" evidence="5">
    <location>
        <begin position="189"/>
        <end position="192"/>
    </location>
    <ligand>
        <name>substrate</name>
    </ligand>
</feature>
<dbReference type="NCBIfam" id="TIGR03534">
    <property type="entry name" value="RF_mod_PrmC"/>
    <property type="match status" value="1"/>
</dbReference>
<dbReference type="InterPro" id="IPR004556">
    <property type="entry name" value="HemK-like"/>
</dbReference>
<dbReference type="InterPro" id="IPR007848">
    <property type="entry name" value="Small_mtfrase_dom"/>
</dbReference>
<comment type="similarity">
    <text evidence="5">Belongs to the protein N5-glutamine methyltransferase family. PrmC subfamily.</text>
</comment>
<dbReference type="Pfam" id="PF05175">
    <property type="entry name" value="MTS"/>
    <property type="match status" value="1"/>
</dbReference>
<evidence type="ECO:0000256" key="4">
    <source>
        <dbReference type="ARBA" id="ARBA00048391"/>
    </source>
</evidence>
<protein>
    <recommendedName>
        <fullName evidence="5">Release factor glutamine methyltransferase</fullName>
        <shortName evidence="5">RF MTase</shortName>
        <ecNumber evidence="5">2.1.1.297</ecNumber>
    </recommendedName>
    <alternativeName>
        <fullName evidence="5">N5-glutamine methyltransferase PrmC</fullName>
    </alternativeName>
    <alternativeName>
        <fullName evidence="5">Protein-(glutamine-N5) MTase PrmC</fullName>
    </alternativeName>
    <alternativeName>
        <fullName evidence="5">Protein-glutamine N-methyltransferase PrmC</fullName>
    </alternativeName>
</protein>
<dbReference type="PRINTS" id="PR00507">
    <property type="entry name" value="N12N6MTFRASE"/>
</dbReference>
<feature type="binding site" evidence="5">
    <location>
        <position position="143"/>
    </location>
    <ligand>
        <name>S-adenosyl-L-methionine</name>
        <dbReference type="ChEBI" id="CHEBI:59789"/>
    </ligand>
</feature>
<dbReference type="Gene3D" id="1.10.8.10">
    <property type="entry name" value="DNA helicase RuvA subunit, C-terminal domain"/>
    <property type="match status" value="1"/>
</dbReference>
<dbReference type="RefSeq" id="WP_268061184.1">
    <property type="nucleotide sequence ID" value="NZ_JAPQFJ010000008.1"/>
</dbReference>
<evidence type="ECO:0000313" key="9">
    <source>
        <dbReference type="Proteomes" id="UP001144612"/>
    </source>
</evidence>
<dbReference type="EC" id="2.1.1.297" evidence="5"/>
<proteinExistence type="inferred from homology"/>
<dbReference type="PANTHER" id="PTHR18895">
    <property type="entry name" value="HEMK METHYLTRANSFERASE"/>
    <property type="match status" value="1"/>
</dbReference>
<dbReference type="PROSITE" id="PS00092">
    <property type="entry name" value="N6_MTASE"/>
    <property type="match status" value="1"/>
</dbReference>
<feature type="domain" description="Methyltransferase small" evidence="6">
    <location>
        <begin position="105"/>
        <end position="195"/>
    </location>
</feature>
<dbReference type="PANTHER" id="PTHR18895:SF74">
    <property type="entry name" value="MTRF1L RELEASE FACTOR GLUTAMINE METHYLTRANSFERASE"/>
    <property type="match status" value="1"/>
</dbReference>
<comment type="catalytic activity">
    <reaction evidence="4 5">
        <text>L-glutaminyl-[peptide chain release factor] + S-adenosyl-L-methionine = N(5)-methyl-L-glutaminyl-[peptide chain release factor] + S-adenosyl-L-homocysteine + H(+)</text>
        <dbReference type="Rhea" id="RHEA:42896"/>
        <dbReference type="Rhea" id="RHEA-COMP:10271"/>
        <dbReference type="Rhea" id="RHEA-COMP:10272"/>
        <dbReference type="ChEBI" id="CHEBI:15378"/>
        <dbReference type="ChEBI" id="CHEBI:30011"/>
        <dbReference type="ChEBI" id="CHEBI:57856"/>
        <dbReference type="ChEBI" id="CHEBI:59789"/>
        <dbReference type="ChEBI" id="CHEBI:61891"/>
        <dbReference type="EC" id="2.1.1.297"/>
    </reaction>
</comment>
<dbReference type="InterPro" id="IPR019874">
    <property type="entry name" value="RF_methyltr_PrmC"/>
</dbReference>
<accession>A0ABT4D8Y5</accession>
<keyword evidence="1 5" id="KW-0489">Methyltransferase</keyword>
<feature type="domain" description="Release factor glutamine methyltransferase N-terminal" evidence="7">
    <location>
        <begin position="5"/>
        <end position="75"/>
    </location>
</feature>
<dbReference type="Gene3D" id="3.40.50.150">
    <property type="entry name" value="Vaccinia Virus protein VP39"/>
    <property type="match status" value="1"/>
</dbReference>
<sequence>MKIGQLLLKAYDILKSANIDTYMLDSQLLLQKVLQKDKLYIILNRDVEVDKEKVDKYFSLIDMRKNKMPVKYILGQCEFMGIEFNIKEGVLIPRGDTEILVEMAIENIKENGYTEICDVCCGSGAIGVSIGEILDNTKICCYDISDIAYEVTLDNINKFNLGKRVEVYKNDLLTQAIQEERKFDLILSNPPYIKKDVIPTLMDDVKNYEPYIALCGGENGLDFYIKIVEQSLDVLKKGGMIGFEIGHDQKDSVENILINNGFEKITCRKDLAGFDRVIMAKLKIE</sequence>
<dbReference type="NCBIfam" id="TIGR00536">
    <property type="entry name" value="hemK_fam"/>
    <property type="match status" value="1"/>
</dbReference>
<evidence type="ECO:0000256" key="3">
    <source>
        <dbReference type="ARBA" id="ARBA00022691"/>
    </source>
</evidence>
<name>A0ABT4D8Y5_9CLOT</name>
<organism evidence="8 9">
    <name type="scientific">Clostridium brassicae</name>
    <dbReference type="NCBI Taxonomy" id="2999072"/>
    <lineage>
        <taxon>Bacteria</taxon>
        <taxon>Bacillati</taxon>
        <taxon>Bacillota</taxon>
        <taxon>Clostridia</taxon>
        <taxon>Eubacteriales</taxon>
        <taxon>Clostridiaceae</taxon>
        <taxon>Clostridium</taxon>
    </lineage>
</organism>
<dbReference type="Pfam" id="PF17827">
    <property type="entry name" value="PrmC_N"/>
    <property type="match status" value="1"/>
</dbReference>
<feature type="binding site" evidence="5">
    <location>
        <position position="189"/>
    </location>
    <ligand>
        <name>S-adenosyl-L-methionine</name>
        <dbReference type="ChEBI" id="CHEBI:59789"/>
    </ligand>
</feature>
<comment type="caution">
    <text evidence="8">The sequence shown here is derived from an EMBL/GenBank/DDBJ whole genome shotgun (WGS) entry which is preliminary data.</text>
</comment>
<dbReference type="HAMAP" id="MF_02126">
    <property type="entry name" value="RF_methyltr_PrmC"/>
    <property type="match status" value="1"/>
</dbReference>
<comment type="caution">
    <text evidence="5">Lacks conserved residue(s) required for the propagation of feature annotation.</text>
</comment>
<comment type="function">
    <text evidence="5">Methylates the class 1 translation termination release factors RF1/PrfA and RF2/PrfB on the glutamine residue of the universally conserved GGQ motif.</text>
</comment>
<evidence type="ECO:0000259" key="7">
    <source>
        <dbReference type="Pfam" id="PF17827"/>
    </source>
</evidence>
<reference evidence="8" key="1">
    <citation type="submission" date="2022-12" db="EMBL/GenBank/DDBJ databases">
        <title>Clostridium sp. nov., isolated from industrial wastewater.</title>
        <authorList>
            <person name="Jiayan W."/>
        </authorList>
    </citation>
    <scope>NUCLEOTIDE SEQUENCE</scope>
    <source>
        <strain evidence="8">ZC22-4</strain>
    </source>
</reference>
<dbReference type="GO" id="GO:0102559">
    <property type="term" value="F:peptide chain release factor N(5)-glutamine methyltransferase activity"/>
    <property type="evidence" value="ECO:0007669"/>
    <property type="project" value="UniProtKB-EC"/>
</dbReference>
<dbReference type="InterPro" id="IPR029063">
    <property type="entry name" value="SAM-dependent_MTases_sf"/>
</dbReference>
<dbReference type="EMBL" id="JAPQFJ010000008">
    <property type="protein sequence ID" value="MCY6958768.1"/>
    <property type="molecule type" value="Genomic_DNA"/>
</dbReference>
<evidence type="ECO:0000313" key="8">
    <source>
        <dbReference type="EMBL" id="MCY6958768.1"/>
    </source>
</evidence>
<evidence type="ECO:0000259" key="6">
    <source>
        <dbReference type="Pfam" id="PF05175"/>
    </source>
</evidence>
<evidence type="ECO:0000256" key="5">
    <source>
        <dbReference type="HAMAP-Rule" id="MF_02126"/>
    </source>
</evidence>
<dbReference type="Proteomes" id="UP001144612">
    <property type="component" value="Unassembled WGS sequence"/>
</dbReference>
<keyword evidence="9" id="KW-1185">Reference proteome</keyword>
<dbReference type="InterPro" id="IPR002052">
    <property type="entry name" value="DNA_methylase_N6_adenine_CS"/>
</dbReference>
<dbReference type="InterPro" id="IPR050320">
    <property type="entry name" value="N5-glutamine_MTase"/>
</dbReference>
<keyword evidence="3 5" id="KW-0949">S-adenosyl-L-methionine</keyword>
<dbReference type="CDD" id="cd02440">
    <property type="entry name" value="AdoMet_MTases"/>
    <property type="match status" value="1"/>
</dbReference>
<gene>
    <name evidence="5 8" type="primary">prmC</name>
    <name evidence="8" type="ORF">OW729_09130</name>
</gene>
<keyword evidence="2 5" id="KW-0808">Transferase</keyword>
<evidence type="ECO:0000256" key="2">
    <source>
        <dbReference type="ARBA" id="ARBA00022679"/>
    </source>
</evidence>
<evidence type="ECO:0000256" key="1">
    <source>
        <dbReference type="ARBA" id="ARBA00022603"/>
    </source>
</evidence>
<dbReference type="InterPro" id="IPR040758">
    <property type="entry name" value="PrmC_N"/>
</dbReference>